<protein>
    <submittedName>
        <fullName evidence="1">Uncharacterized protein</fullName>
    </submittedName>
</protein>
<evidence type="ECO:0000313" key="2">
    <source>
        <dbReference type="Proteomes" id="UP000199071"/>
    </source>
</evidence>
<dbReference type="AlphaFoldDB" id="A0A1G6EBU3"/>
<evidence type="ECO:0000313" key="1">
    <source>
        <dbReference type="EMBL" id="SDB54856.1"/>
    </source>
</evidence>
<dbReference type="OrthoDB" id="4730721at2"/>
<accession>A0A1G6EBU3</accession>
<gene>
    <name evidence="1" type="ORF">SAMN02982931_04342</name>
</gene>
<sequence length="163" mass="16709">MAAGFDREELRALVRQALKESLGAATPPVAAGGGLAGELRAAAGRGKPATVSVAAGSGADLGDFARAILEACEDTTVKAAIVAGDIRFEPTRPAQQTSAAAVTKPATPTGGTFELASGILGEAKIVEISRNHRKILVGSDVVLTPLARDKAREMKVELVRQKP</sequence>
<keyword evidence="2" id="KW-1185">Reference proteome</keyword>
<dbReference type="STRING" id="665467.SAMN02982931_04342"/>
<proteinExistence type="predicted"/>
<reference evidence="1 2" key="1">
    <citation type="submission" date="2016-10" db="EMBL/GenBank/DDBJ databases">
        <authorList>
            <person name="de Groot N.N."/>
        </authorList>
    </citation>
    <scope>NUCLEOTIDE SEQUENCE [LARGE SCALE GENOMIC DNA]</scope>
    <source>
        <strain evidence="1 2">ATCC 35022</strain>
    </source>
</reference>
<organism evidence="1 2">
    <name type="scientific">Bauldia litoralis</name>
    <dbReference type="NCBI Taxonomy" id="665467"/>
    <lineage>
        <taxon>Bacteria</taxon>
        <taxon>Pseudomonadati</taxon>
        <taxon>Pseudomonadota</taxon>
        <taxon>Alphaproteobacteria</taxon>
        <taxon>Hyphomicrobiales</taxon>
        <taxon>Kaistiaceae</taxon>
        <taxon>Bauldia</taxon>
    </lineage>
</organism>
<name>A0A1G6EBU3_9HYPH</name>
<dbReference type="Proteomes" id="UP000199071">
    <property type="component" value="Unassembled WGS sequence"/>
</dbReference>
<dbReference type="EMBL" id="FMXQ01000011">
    <property type="protein sequence ID" value="SDB54856.1"/>
    <property type="molecule type" value="Genomic_DNA"/>
</dbReference>
<dbReference type="RefSeq" id="WP_090880115.1">
    <property type="nucleotide sequence ID" value="NZ_FMXQ01000011.1"/>
</dbReference>